<dbReference type="Proteomes" id="UP000676169">
    <property type="component" value="Chromosome"/>
</dbReference>
<dbReference type="EMBL" id="CP073100">
    <property type="protein sequence ID" value="QUE50237.1"/>
    <property type="molecule type" value="Genomic_DNA"/>
</dbReference>
<dbReference type="RefSeq" id="WP_211630353.1">
    <property type="nucleotide sequence ID" value="NZ_CP073100.1"/>
</dbReference>
<dbReference type="AlphaFoldDB" id="A0A975IYH4"/>
<proteinExistence type="predicted"/>
<dbReference type="KEGG" id="lamb:KBB96_15335"/>
<accession>A0A975IYH4</accession>
<name>A0A975IYH4_9BACT</name>
<evidence type="ECO:0000313" key="2">
    <source>
        <dbReference type="Proteomes" id="UP000676169"/>
    </source>
</evidence>
<protein>
    <submittedName>
        <fullName evidence="1">Uncharacterized protein</fullName>
    </submittedName>
</protein>
<sequence length="367" mass="41654">MKRPVVTITDFCLNHAGYFDWLVTGLGLLEQKGELDLRFRLSAAKTALRHRYFRWGAKALAPAWVAKVNGPMWWLQGEIDFGGTVKRFVFDVTDHGYSYAEHLLDDCDLYFKCQLPDSFPDSLKLCRQIERPMPEAAVRNASKIRRAMLGRPLSRSLDFKRNLELLRAWERHAETPRAKRVLAYFGGDSDAEANDRLKDKQGLYQHPNVKRGRIVRHLRAMNRPDVDARLLNSSDPALIGPALRDDDDYAATVASSAWNINVSGLSLSIPFRLIDSFMVGTAVATDSLSIHWYQPFDETELIELGTMGYELDGEVDWPAIEQRLAGLLEISASEDAARRAHVLDRYRRFWSPEALAGHVIGEARRLA</sequence>
<organism evidence="1 2">
    <name type="scientific">Luteolibacter ambystomatis</name>
    <dbReference type="NCBI Taxonomy" id="2824561"/>
    <lineage>
        <taxon>Bacteria</taxon>
        <taxon>Pseudomonadati</taxon>
        <taxon>Verrucomicrobiota</taxon>
        <taxon>Verrucomicrobiia</taxon>
        <taxon>Verrucomicrobiales</taxon>
        <taxon>Verrucomicrobiaceae</taxon>
        <taxon>Luteolibacter</taxon>
    </lineage>
</organism>
<gene>
    <name evidence="1" type="ORF">KBB96_15335</name>
</gene>
<reference evidence="1" key="1">
    <citation type="submission" date="2021-04" db="EMBL/GenBank/DDBJ databases">
        <title>Luteolibacter sp. 32A isolated from the skin of an Anderson's salamander (Ambystoma andersonii).</title>
        <authorList>
            <person name="Spergser J."/>
            <person name="Busse H.-J."/>
        </authorList>
    </citation>
    <scope>NUCLEOTIDE SEQUENCE</scope>
    <source>
        <strain evidence="1">32A</strain>
    </source>
</reference>
<keyword evidence="2" id="KW-1185">Reference proteome</keyword>
<evidence type="ECO:0000313" key="1">
    <source>
        <dbReference type="EMBL" id="QUE50237.1"/>
    </source>
</evidence>